<accession>A0ACC2EMW4</accession>
<name>A0ACC2EMW4_DIPCM</name>
<comment type="caution">
    <text evidence="1">The sequence shown here is derived from an EMBL/GenBank/DDBJ whole genome shotgun (WGS) entry which is preliminary data.</text>
</comment>
<proteinExistence type="predicted"/>
<protein>
    <submittedName>
        <fullName evidence="1">Uncharacterized protein</fullName>
    </submittedName>
</protein>
<keyword evidence="2" id="KW-1185">Reference proteome</keyword>
<gene>
    <name evidence="1" type="ORF">O6H91_01G008800</name>
</gene>
<dbReference type="EMBL" id="CM055092">
    <property type="protein sequence ID" value="KAJ7567821.1"/>
    <property type="molecule type" value="Genomic_DNA"/>
</dbReference>
<reference evidence="2" key="1">
    <citation type="journal article" date="2024" name="Proc. Natl. Acad. Sci. U.S.A.">
        <title>Extraordinary preservation of gene collinearity over three hundred million years revealed in homosporous lycophytes.</title>
        <authorList>
            <person name="Li C."/>
            <person name="Wickell D."/>
            <person name="Kuo L.Y."/>
            <person name="Chen X."/>
            <person name="Nie B."/>
            <person name="Liao X."/>
            <person name="Peng D."/>
            <person name="Ji J."/>
            <person name="Jenkins J."/>
            <person name="Williams M."/>
            <person name="Shu S."/>
            <person name="Plott C."/>
            <person name="Barry K."/>
            <person name="Rajasekar S."/>
            <person name="Grimwood J."/>
            <person name="Han X."/>
            <person name="Sun S."/>
            <person name="Hou Z."/>
            <person name="He W."/>
            <person name="Dai G."/>
            <person name="Sun C."/>
            <person name="Schmutz J."/>
            <person name="Leebens-Mack J.H."/>
            <person name="Li F.W."/>
            <person name="Wang L."/>
        </authorList>
    </citation>
    <scope>NUCLEOTIDE SEQUENCE [LARGE SCALE GENOMIC DNA]</scope>
    <source>
        <strain evidence="2">cv. PW_Plant_1</strain>
    </source>
</reference>
<sequence length="263" mass="28819">MGMKPRAENQGCQSTETAVKEAHFRGVRKRPWGRYAAEIRDPWKKTRVWLGTFDTAEEAARAYDKAARTLRGSKAKTNFSPASDDLSTSESSVVESWNSLNDLQRGLPSDSLGSLYAAGKVVEANSKLDLSLSVGNLAALEETRTAAPQNYDAYAKATDPSAWFCSSSLLPIPFEAILPSAESNLKKARVADIRESGKHSSVTENHVQEQQQHREDQSDCESSSSVVVDTDSVPEQEKRSSKGLINLLDLNLLPPAEELTSYI</sequence>
<evidence type="ECO:0000313" key="2">
    <source>
        <dbReference type="Proteomes" id="UP001162992"/>
    </source>
</evidence>
<dbReference type="Proteomes" id="UP001162992">
    <property type="component" value="Chromosome 1"/>
</dbReference>
<organism evidence="1 2">
    <name type="scientific">Diphasiastrum complanatum</name>
    <name type="common">Issler's clubmoss</name>
    <name type="synonym">Lycopodium complanatum</name>
    <dbReference type="NCBI Taxonomy" id="34168"/>
    <lineage>
        <taxon>Eukaryota</taxon>
        <taxon>Viridiplantae</taxon>
        <taxon>Streptophyta</taxon>
        <taxon>Embryophyta</taxon>
        <taxon>Tracheophyta</taxon>
        <taxon>Lycopodiopsida</taxon>
        <taxon>Lycopodiales</taxon>
        <taxon>Lycopodiaceae</taxon>
        <taxon>Lycopodioideae</taxon>
        <taxon>Diphasiastrum</taxon>
    </lineage>
</organism>
<evidence type="ECO:0000313" key="1">
    <source>
        <dbReference type="EMBL" id="KAJ7567821.1"/>
    </source>
</evidence>